<comment type="caution">
    <text evidence="1">The sequence shown here is derived from an EMBL/GenBank/DDBJ whole genome shotgun (WGS) entry which is preliminary data.</text>
</comment>
<name>A0A3B0BXT0_9FLAO</name>
<keyword evidence="2" id="KW-1185">Reference proteome</keyword>
<evidence type="ECO:0000313" key="1">
    <source>
        <dbReference type="EMBL" id="RKN77019.1"/>
    </source>
</evidence>
<proteinExistence type="predicted"/>
<gene>
    <name evidence="1" type="ORF">D7Z94_24910</name>
</gene>
<dbReference type="EMBL" id="RBCJ01000006">
    <property type="protein sequence ID" value="RKN77019.1"/>
    <property type="molecule type" value="Genomic_DNA"/>
</dbReference>
<accession>A0A3B0BXT0</accession>
<dbReference type="Proteomes" id="UP000276603">
    <property type="component" value="Unassembled WGS sequence"/>
</dbReference>
<protein>
    <submittedName>
        <fullName evidence="1">Uncharacterized protein</fullName>
    </submittedName>
</protein>
<sequence>MNQKLVTLKNNKMIATGISFTPNTKQIHSSSNSMVARYLKNNPLGIGFLLSDKRKNEIKSEGYHFGNAPFTNETIYRDYLPSDIVSKWD</sequence>
<reference evidence="1 2" key="1">
    <citation type="submission" date="2018-10" db="EMBL/GenBank/DDBJ databases">
        <title>Ulvibacterium marinum gen. nov., sp. nov., a novel marine bacterium of the family Flavobacteriaceae, isolated from a culture of the green alga Ulva prolifera.</title>
        <authorList>
            <person name="Zhang Z."/>
        </authorList>
    </citation>
    <scope>NUCLEOTIDE SEQUENCE [LARGE SCALE GENOMIC DNA]</scope>
    <source>
        <strain evidence="1 2">CCMM003</strain>
    </source>
</reference>
<organism evidence="1 2">
    <name type="scientific">Ulvibacterium marinum</name>
    <dbReference type="NCBI Taxonomy" id="2419782"/>
    <lineage>
        <taxon>Bacteria</taxon>
        <taxon>Pseudomonadati</taxon>
        <taxon>Bacteroidota</taxon>
        <taxon>Flavobacteriia</taxon>
        <taxon>Flavobacteriales</taxon>
        <taxon>Flavobacteriaceae</taxon>
        <taxon>Ulvibacterium</taxon>
    </lineage>
</organism>
<dbReference type="AlphaFoldDB" id="A0A3B0BXT0"/>
<evidence type="ECO:0000313" key="2">
    <source>
        <dbReference type="Proteomes" id="UP000276603"/>
    </source>
</evidence>